<dbReference type="GO" id="GO:0022857">
    <property type="term" value="F:transmembrane transporter activity"/>
    <property type="evidence" value="ECO:0007669"/>
    <property type="project" value="TreeGrafter"/>
</dbReference>
<evidence type="ECO:0000256" key="2">
    <source>
        <dbReference type="ARBA" id="ARBA00022475"/>
    </source>
</evidence>
<evidence type="ECO:0000313" key="8">
    <source>
        <dbReference type="EMBL" id="NSL86765.1"/>
    </source>
</evidence>
<dbReference type="AlphaFoldDB" id="A0A3S1AZ20"/>
<accession>A0A3S1AZ20</accession>
<proteinExistence type="predicted"/>
<keyword evidence="3" id="KW-0812">Transmembrane</keyword>
<name>A0A3S1AZ20_9BACT</name>
<evidence type="ECO:0000259" key="7">
    <source>
        <dbReference type="Pfam" id="PF12704"/>
    </source>
</evidence>
<comment type="caution">
    <text evidence="8">The sequence shown here is derived from an EMBL/GenBank/DDBJ whole genome shotgun (WGS) entry which is preliminary data.</text>
</comment>
<feature type="domain" description="MacB-like periplasmic core" evidence="7">
    <location>
        <begin position="487"/>
        <end position="607"/>
    </location>
</feature>
<keyword evidence="5" id="KW-0472">Membrane</keyword>
<dbReference type="InterPro" id="IPR025857">
    <property type="entry name" value="MacB_PCD"/>
</dbReference>
<sequence>MLLNYFRIAWRNLWRSKGYSAINILGLAIGLATCLLITLFVADELSYDRHHRNADRIFRINADFLVNGNAFRERQTPAPLAAVLKKDYPAVENTARLLSFGDRKILVKKGRETLMEENTVAADGSIFDVFTIPLVSGDAKTALSKPFTMAISESMALKYFNSTDIIGKTLQTDNVNTYEVTAVFRDMPATSHLHLNFIRSLVGNPEDNDNWMSDNFDTYVLVRKGIGEKELNQYMKEITKNYMETSLKTLTGSDIADIERSGGHFRYDAIPLTKIHLHSDITAEIEPSGNIQYVYIFCVAALFILLIACVNFMNLSTARSAGRAKEVGVRKALGSHRSHLIVQFLVESVLTSCIALVLALCLTFLLLPYLNQLSGKAIGAGMLLNRWLLPALIGVIIVVGLLAGSYPAFFLSSFEPVKVLKGKLASGFRGSWLRNSLVVFQFSTAIILIIGTLVIYSQLGYIRNRQLGYDREQVLVLNNTASLWIHAKAFRAEVLQVPGVKSGTMTAMLPTSLMQNTAIYSKDAARSAGQVMGLAEWNVDADYIPTLGMEMAAGRNFSPRFPTDTNTIIVNETAAKLLGFTDLNNRILYAGGQPFNVIGIVKDFNTGSLRTKIPPVVMRLASRADCMAFRVMSNDFPGLIRKIENLYHATPGMTGQPFRHAFLDDDFNRLYLAEERTGKIFLTFAAFAILISCLGLFGLVTYAAEQRTREISIRKVLGASATGIVRLLSGDFLKLVAIAILVSSPLAWLLMNQWLQGFAYRIHISWWIFAATAILAVVITLVTVCTQAIRSALANPVESLR</sequence>
<dbReference type="EMBL" id="RIAR02000001">
    <property type="protein sequence ID" value="NSL86765.1"/>
    <property type="molecule type" value="Genomic_DNA"/>
</dbReference>
<gene>
    <name evidence="8" type="ORF">ECE50_007985</name>
</gene>
<comment type="subcellular location">
    <subcellularLocation>
        <location evidence="1">Cell membrane</location>
        <topology evidence="1">Multi-pass membrane protein</topology>
    </subcellularLocation>
</comment>
<dbReference type="GO" id="GO:0005886">
    <property type="term" value="C:plasma membrane"/>
    <property type="evidence" value="ECO:0007669"/>
    <property type="project" value="UniProtKB-SubCell"/>
</dbReference>
<reference evidence="8" key="1">
    <citation type="submission" date="2020-05" db="EMBL/GenBank/DDBJ databases">
        <title>Chitinophaga laudate sp. nov., isolated from a tropical peat swamp.</title>
        <authorList>
            <person name="Goh C.B.S."/>
            <person name="Lee M.S."/>
            <person name="Parimannan S."/>
            <person name="Pasbakhsh P."/>
            <person name="Yule C.M."/>
            <person name="Rajandas H."/>
            <person name="Loke S."/>
            <person name="Croft L."/>
            <person name="Tan J.B.L."/>
        </authorList>
    </citation>
    <scope>NUCLEOTIDE SEQUENCE</scope>
    <source>
        <strain evidence="8">Mgbs1</strain>
    </source>
</reference>
<keyword evidence="2" id="KW-1003">Cell membrane</keyword>
<dbReference type="PANTHER" id="PTHR30572">
    <property type="entry name" value="MEMBRANE COMPONENT OF TRANSPORTER-RELATED"/>
    <property type="match status" value="1"/>
</dbReference>
<keyword evidence="9" id="KW-1185">Reference proteome</keyword>
<dbReference type="OrthoDB" id="5933722at2"/>
<feature type="domain" description="ABC3 transporter permease C-terminal" evidence="6">
    <location>
        <begin position="299"/>
        <end position="416"/>
    </location>
</feature>
<evidence type="ECO:0000256" key="1">
    <source>
        <dbReference type="ARBA" id="ARBA00004651"/>
    </source>
</evidence>
<evidence type="ECO:0000313" key="9">
    <source>
        <dbReference type="Proteomes" id="UP000281028"/>
    </source>
</evidence>
<evidence type="ECO:0000259" key="6">
    <source>
        <dbReference type="Pfam" id="PF02687"/>
    </source>
</evidence>
<evidence type="ECO:0000256" key="3">
    <source>
        <dbReference type="ARBA" id="ARBA00022692"/>
    </source>
</evidence>
<dbReference type="PANTHER" id="PTHR30572:SF18">
    <property type="entry name" value="ABC-TYPE MACROLIDE FAMILY EXPORT SYSTEM PERMEASE COMPONENT 2"/>
    <property type="match status" value="1"/>
</dbReference>
<dbReference type="InterPro" id="IPR003838">
    <property type="entry name" value="ABC3_permease_C"/>
</dbReference>
<dbReference type="Proteomes" id="UP000281028">
    <property type="component" value="Unassembled WGS sequence"/>
</dbReference>
<feature type="domain" description="MacB-like periplasmic core" evidence="7">
    <location>
        <begin position="20"/>
        <end position="194"/>
    </location>
</feature>
<dbReference type="InterPro" id="IPR050250">
    <property type="entry name" value="Macrolide_Exporter_MacB"/>
</dbReference>
<protein>
    <submittedName>
        <fullName evidence="8">FtsX-like permease family protein</fullName>
    </submittedName>
</protein>
<feature type="domain" description="ABC3 transporter permease C-terminal" evidence="6">
    <location>
        <begin position="683"/>
        <end position="791"/>
    </location>
</feature>
<evidence type="ECO:0000256" key="4">
    <source>
        <dbReference type="ARBA" id="ARBA00022989"/>
    </source>
</evidence>
<keyword evidence="4" id="KW-1133">Transmembrane helix</keyword>
<organism evidence="8 9">
    <name type="scientific">Chitinophaga solisilvae</name>
    <dbReference type="NCBI Taxonomy" id="1233460"/>
    <lineage>
        <taxon>Bacteria</taxon>
        <taxon>Pseudomonadati</taxon>
        <taxon>Bacteroidota</taxon>
        <taxon>Chitinophagia</taxon>
        <taxon>Chitinophagales</taxon>
        <taxon>Chitinophagaceae</taxon>
        <taxon>Chitinophaga</taxon>
    </lineage>
</organism>
<dbReference type="Pfam" id="PF02687">
    <property type="entry name" value="FtsX"/>
    <property type="match status" value="2"/>
</dbReference>
<dbReference type="Pfam" id="PF12704">
    <property type="entry name" value="MacB_PCD"/>
    <property type="match status" value="2"/>
</dbReference>
<evidence type="ECO:0000256" key="5">
    <source>
        <dbReference type="ARBA" id="ARBA00023136"/>
    </source>
</evidence>